<protein>
    <recommendedName>
        <fullName evidence="2">DUF6824 domain-containing protein</fullName>
    </recommendedName>
</protein>
<feature type="compositionally biased region" description="Polar residues" evidence="1">
    <location>
        <begin position="295"/>
        <end position="305"/>
    </location>
</feature>
<comment type="caution">
    <text evidence="3">The sequence shown here is derived from an EMBL/GenBank/DDBJ whole genome shotgun (WGS) entry which is preliminary data.</text>
</comment>
<gene>
    <name evidence="3" type="ORF">CYCCA115_LOCUS13034</name>
</gene>
<name>A0AAD2FS29_9STRA</name>
<keyword evidence="4" id="KW-1185">Reference proteome</keyword>
<feature type="region of interest" description="Disordered" evidence="1">
    <location>
        <begin position="295"/>
        <end position="322"/>
    </location>
</feature>
<feature type="compositionally biased region" description="Polar residues" evidence="1">
    <location>
        <begin position="46"/>
        <end position="63"/>
    </location>
</feature>
<dbReference type="AlphaFoldDB" id="A0AAD2FS29"/>
<evidence type="ECO:0000313" key="3">
    <source>
        <dbReference type="EMBL" id="CAJ1951360.1"/>
    </source>
</evidence>
<sequence length="322" mass="35837">MGSKKPPKENMTAETPSQSSPILTPHEGRDDSTPAQIIENGKDSHSSSGNNSFNCSDTDTSKPTMVPVSGSPRDIICGRGLHIMNHHGNHNLHLLVDRHRQSYLTSTRREKAAITQHLVQQLKSTGARFLRRFNDDSDDKWVIVDDKTAYKKVSHALRLRKSDHGRNFLQSVDHRQQVDSEHSLPLHSTSPREIRTSQDFAAMPIIRAQNIISHPALLPASSSLAAQLPPLAPSANQLQVMATQSALPLAVLRRHSQPILHPSVANGYSNMTIDPRLFADAFAITLATVTQLQHQQRSSFHTSSADSRRSEESSREERKFNR</sequence>
<dbReference type="EMBL" id="CAKOGP040001781">
    <property type="protein sequence ID" value="CAJ1951360.1"/>
    <property type="molecule type" value="Genomic_DNA"/>
</dbReference>
<dbReference type="Pfam" id="PF20710">
    <property type="entry name" value="DUF6824"/>
    <property type="match status" value="1"/>
</dbReference>
<feature type="compositionally biased region" description="Basic and acidic residues" evidence="1">
    <location>
        <begin position="306"/>
        <end position="322"/>
    </location>
</feature>
<proteinExistence type="predicted"/>
<feature type="compositionally biased region" description="Polar residues" evidence="1">
    <location>
        <begin position="12"/>
        <end position="22"/>
    </location>
</feature>
<evidence type="ECO:0000313" key="4">
    <source>
        <dbReference type="Proteomes" id="UP001295423"/>
    </source>
</evidence>
<accession>A0AAD2FS29</accession>
<reference evidence="3" key="1">
    <citation type="submission" date="2023-08" db="EMBL/GenBank/DDBJ databases">
        <authorList>
            <person name="Audoor S."/>
            <person name="Bilcke G."/>
        </authorList>
    </citation>
    <scope>NUCLEOTIDE SEQUENCE</scope>
</reference>
<dbReference type="InterPro" id="IPR049227">
    <property type="entry name" value="DUF6824"/>
</dbReference>
<feature type="domain" description="DUF6824" evidence="2">
    <location>
        <begin position="74"/>
        <end position="158"/>
    </location>
</feature>
<feature type="region of interest" description="Disordered" evidence="1">
    <location>
        <begin position="1"/>
        <end position="69"/>
    </location>
</feature>
<organism evidence="3 4">
    <name type="scientific">Cylindrotheca closterium</name>
    <dbReference type="NCBI Taxonomy" id="2856"/>
    <lineage>
        <taxon>Eukaryota</taxon>
        <taxon>Sar</taxon>
        <taxon>Stramenopiles</taxon>
        <taxon>Ochrophyta</taxon>
        <taxon>Bacillariophyta</taxon>
        <taxon>Bacillariophyceae</taxon>
        <taxon>Bacillariophycidae</taxon>
        <taxon>Bacillariales</taxon>
        <taxon>Bacillariaceae</taxon>
        <taxon>Cylindrotheca</taxon>
    </lineage>
</organism>
<evidence type="ECO:0000256" key="1">
    <source>
        <dbReference type="SAM" id="MobiDB-lite"/>
    </source>
</evidence>
<dbReference type="Proteomes" id="UP001295423">
    <property type="component" value="Unassembled WGS sequence"/>
</dbReference>
<evidence type="ECO:0000259" key="2">
    <source>
        <dbReference type="Pfam" id="PF20710"/>
    </source>
</evidence>